<reference evidence="2 3" key="1">
    <citation type="submission" date="2019-12" db="EMBL/GenBank/DDBJ databases">
        <title>Functional and genomic insights into the Sphingobium yanoikuyae YC-JY1, a bacterium efficiently degrading bisphenol A.</title>
        <authorList>
            <person name="Jia Y."/>
            <person name="Li X."/>
            <person name="Wang J."/>
            <person name="Eltoukhy A."/>
            <person name="Lamraoui I."/>
            <person name="Yan Y."/>
        </authorList>
    </citation>
    <scope>NUCLEOTIDE SEQUENCE [LARGE SCALE GENOMIC DNA]</scope>
    <source>
        <strain evidence="2 3">YC-JY1</strain>
    </source>
</reference>
<proteinExistence type="predicted"/>
<name>A0A6P1GBT0_SPHYA</name>
<accession>A0A6P1GBT0</accession>
<organism evidence="2 3">
    <name type="scientific">Sphingobium yanoikuyae</name>
    <name type="common">Sphingomonas yanoikuyae</name>
    <dbReference type="NCBI Taxonomy" id="13690"/>
    <lineage>
        <taxon>Bacteria</taxon>
        <taxon>Pseudomonadati</taxon>
        <taxon>Pseudomonadota</taxon>
        <taxon>Alphaproteobacteria</taxon>
        <taxon>Sphingomonadales</taxon>
        <taxon>Sphingomonadaceae</taxon>
        <taxon>Sphingobium</taxon>
    </lineage>
</organism>
<protein>
    <submittedName>
        <fullName evidence="2">Uncharacterized protein</fullName>
    </submittedName>
</protein>
<evidence type="ECO:0000313" key="2">
    <source>
        <dbReference type="EMBL" id="QHD65762.1"/>
    </source>
</evidence>
<gene>
    <name evidence="2" type="ORF">GS397_00870</name>
</gene>
<dbReference type="Proteomes" id="UP000464086">
    <property type="component" value="Chromosome"/>
</dbReference>
<evidence type="ECO:0000256" key="1">
    <source>
        <dbReference type="SAM" id="Phobius"/>
    </source>
</evidence>
<sequence length="310" mass="34766">MISRYWSVLFAAIALAAVAFGTGAFTVAMHKPEEPQFQRYSIGVGKADGAPSKPIYQSPCIDPQSLEESDLCAQWRAATASEESAFWAMCGVVVTLLGTVGLLITILQGRSVLRQSIAANEISQTIGEAQARAYLSVPKMDFHVDRSPRYHKNFPNFEPKLYLHNSGQTPAINISYYCSAVVCKAKDNSLPDIELIDHHYFINNVMPGEPLELSPACYGLAVEWRKLRKGWSEVGDDTKLGDMPSLKIYGVVFYEDIFRKTFRSAFCFIYHDFTDGEGPWGKDDLSPIQERMPMFDPVMDRQGLIKRQQE</sequence>
<evidence type="ECO:0000313" key="3">
    <source>
        <dbReference type="Proteomes" id="UP000464086"/>
    </source>
</evidence>
<keyword evidence="1" id="KW-1133">Transmembrane helix</keyword>
<dbReference type="EMBL" id="CP047218">
    <property type="protein sequence ID" value="QHD65762.1"/>
    <property type="molecule type" value="Genomic_DNA"/>
</dbReference>
<dbReference type="RefSeq" id="WP_159365390.1">
    <property type="nucleotide sequence ID" value="NZ_CP047218.1"/>
</dbReference>
<keyword evidence="1" id="KW-0472">Membrane</keyword>
<feature type="transmembrane region" description="Helical" evidence="1">
    <location>
        <begin position="85"/>
        <end position="107"/>
    </location>
</feature>
<keyword evidence="1" id="KW-0812">Transmembrane</keyword>
<dbReference type="AlphaFoldDB" id="A0A6P1GBT0"/>